<dbReference type="AlphaFoldDB" id="A0A0F9WJ55"/>
<reference evidence="2" key="1">
    <citation type="journal article" date="2015" name="Nature">
        <title>Complex archaea that bridge the gap between prokaryotes and eukaryotes.</title>
        <authorList>
            <person name="Spang A."/>
            <person name="Saw J.H."/>
            <person name="Jorgensen S.L."/>
            <person name="Zaremba-Niedzwiedzka K."/>
            <person name="Martijn J."/>
            <person name="Lind A.E."/>
            <person name="van Eijk R."/>
            <person name="Schleper C."/>
            <person name="Guy L."/>
            <person name="Ettema T.J."/>
        </authorList>
    </citation>
    <scope>NUCLEOTIDE SEQUENCE</scope>
</reference>
<evidence type="ECO:0000256" key="1">
    <source>
        <dbReference type="SAM" id="MobiDB-lite"/>
    </source>
</evidence>
<proteinExistence type="predicted"/>
<sequence>MKPARQAGRTLAEAVRSVKPQRAKTFTAANGEEYAVGPSGFIPASAERARRQRMTPREKEEANSHRGLLTKGRKRWRRKFGA</sequence>
<accession>A0A0F9WJ55</accession>
<feature type="compositionally biased region" description="Basic and acidic residues" evidence="1">
    <location>
        <begin position="55"/>
        <end position="64"/>
    </location>
</feature>
<organism evidence="2">
    <name type="scientific">marine sediment metagenome</name>
    <dbReference type="NCBI Taxonomy" id="412755"/>
    <lineage>
        <taxon>unclassified sequences</taxon>
        <taxon>metagenomes</taxon>
        <taxon>ecological metagenomes</taxon>
    </lineage>
</organism>
<gene>
    <name evidence="2" type="ORF">LCGC14_0274130</name>
</gene>
<dbReference type="EMBL" id="LAZR01000153">
    <property type="protein sequence ID" value="KKN86001.1"/>
    <property type="molecule type" value="Genomic_DNA"/>
</dbReference>
<protein>
    <submittedName>
        <fullName evidence="2">Uncharacterized protein</fullName>
    </submittedName>
</protein>
<feature type="region of interest" description="Disordered" evidence="1">
    <location>
        <begin position="47"/>
        <end position="82"/>
    </location>
</feature>
<feature type="compositionally biased region" description="Basic residues" evidence="1">
    <location>
        <begin position="71"/>
        <end position="82"/>
    </location>
</feature>
<evidence type="ECO:0000313" key="2">
    <source>
        <dbReference type="EMBL" id="KKN86001.1"/>
    </source>
</evidence>
<comment type="caution">
    <text evidence="2">The sequence shown here is derived from an EMBL/GenBank/DDBJ whole genome shotgun (WGS) entry which is preliminary data.</text>
</comment>
<name>A0A0F9WJ55_9ZZZZ</name>